<evidence type="ECO:0000313" key="1">
    <source>
        <dbReference type="EMBL" id="GAA4798913.1"/>
    </source>
</evidence>
<protein>
    <recommendedName>
        <fullName evidence="3">Alpha/beta hydrolase</fullName>
    </recommendedName>
</protein>
<keyword evidence="2" id="KW-1185">Reference proteome</keyword>
<dbReference type="EMBL" id="BAABJE010000014">
    <property type="protein sequence ID" value="GAA4798913.1"/>
    <property type="molecule type" value="Genomic_DNA"/>
</dbReference>
<evidence type="ECO:0000313" key="2">
    <source>
        <dbReference type="Proteomes" id="UP001499959"/>
    </source>
</evidence>
<evidence type="ECO:0008006" key="3">
    <source>
        <dbReference type="Google" id="ProtNLM"/>
    </source>
</evidence>
<gene>
    <name evidence="1" type="ORF">GCM10023307_26430</name>
</gene>
<name>A0ABP9BTA2_9GAMM</name>
<accession>A0ABP9BTA2</accession>
<proteinExistence type="predicted"/>
<sequence>MPTPTDWQSWSTRRPRVFCSIREHRVSNEGQARPTAAFSWIKKQSTEGTINVRRYLSGLLLALAAPLAFANTGVAFVHGTGAQTNAYNDYWQPAMVDSVRGGLPNPANYVVINCDFGQYWWDSRAAGCLAGQLTNFINSKGITRLIVITHSNGGNVMRWILSNPTYDSRYPNIINKTVRVNALAPSSTGTPLADAVMNGTVFEAAVGWLLGYQNDGVRQQQTSWMVFYNANYLYGTGGRPALPKTFRSVVGTDVDSSPFDGDSYCGGYTQNVGLEVTQNWLDGCSDGFLNCSSQSGAGSVWFYDTSRMAGGEPLSHNQSRRACFGLNNILRTDAGQ</sequence>
<dbReference type="Gene3D" id="3.40.50.1820">
    <property type="entry name" value="alpha/beta hydrolase"/>
    <property type="match status" value="1"/>
</dbReference>
<dbReference type="InterPro" id="IPR029058">
    <property type="entry name" value="AB_hydrolase_fold"/>
</dbReference>
<organism evidence="1 2">
    <name type="scientific">Lysobacter hankyongensis</name>
    <dbReference type="NCBI Taxonomy" id="1176535"/>
    <lineage>
        <taxon>Bacteria</taxon>
        <taxon>Pseudomonadati</taxon>
        <taxon>Pseudomonadota</taxon>
        <taxon>Gammaproteobacteria</taxon>
        <taxon>Lysobacterales</taxon>
        <taxon>Lysobacteraceae</taxon>
        <taxon>Lysobacter</taxon>
    </lineage>
</organism>
<reference evidence="2" key="1">
    <citation type="journal article" date="2019" name="Int. J. Syst. Evol. Microbiol.">
        <title>The Global Catalogue of Microorganisms (GCM) 10K type strain sequencing project: providing services to taxonomists for standard genome sequencing and annotation.</title>
        <authorList>
            <consortium name="The Broad Institute Genomics Platform"/>
            <consortium name="The Broad Institute Genome Sequencing Center for Infectious Disease"/>
            <person name="Wu L."/>
            <person name="Ma J."/>
        </authorList>
    </citation>
    <scope>NUCLEOTIDE SEQUENCE [LARGE SCALE GENOMIC DNA]</scope>
    <source>
        <strain evidence="2">JCM 18204</strain>
    </source>
</reference>
<dbReference type="Proteomes" id="UP001499959">
    <property type="component" value="Unassembled WGS sequence"/>
</dbReference>
<dbReference type="SUPFAM" id="SSF53474">
    <property type="entry name" value="alpha/beta-Hydrolases"/>
    <property type="match status" value="1"/>
</dbReference>
<comment type="caution">
    <text evidence="1">The sequence shown here is derived from an EMBL/GenBank/DDBJ whole genome shotgun (WGS) entry which is preliminary data.</text>
</comment>